<sequence>MTDHDDRASRLSPIQQRLLAAGRDSVRDLQAAYDALADLARTEPTLWSSVVGMLGDEHDARTWMLTPQMALDYRRPYDMLDDPKDRRELIDHITRISFGTYT</sequence>
<dbReference type="InterPro" id="IPR024467">
    <property type="entry name" value="Xre/MbcA/ParS-like_toxin-bd"/>
</dbReference>
<name>W4HGV6_9RHOB</name>
<evidence type="ECO:0000313" key="2">
    <source>
        <dbReference type="EMBL" id="ETW11235.1"/>
    </source>
</evidence>
<dbReference type="STRING" id="1379903.ATO8_18065"/>
<comment type="caution">
    <text evidence="2">The sequence shown here is derived from an EMBL/GenBank/DDBJ whole genome shotgun (WGS) entry which is preliminary data.</text>
</comment>
<keyword evidence="3" id="KW-1185">Reference proteome</keyword>
<dbReference type="RefSeq" id="WP_043846599.1">
    <property type="nucleotide sequence ID" value="NZ_AQQW01000014.1"/>
</dbReference>
<evidence type="ECO:0000259" key="1">
    <source>
        <dbReference type="Pfam" id="PF09722"/>
    </source>
</evidence>
<evidence type="ECO:0000313" key="3">
    <source>
        <dbReference type="Proteomes" id="UP000019063"/>
    </source>
</evidence>
<dbReference type="Pfam" id="PF09722">
    <property type="entry name" value="Xre_MbcA_ParS_C"/>
    <property type="match status" value="1"/>
</dbReference>
<reference evidence="2 3" key="1">
    <citation type="journal article" date="2014" name="Antonie Van Leeuwenhoek">
        <title>Roseivivax atlanticus sp. nov., isolated from surface seawater of the Atlantic Ocean.</title>
        <authorList>
            <person name="Li G."/>
            <person name="Lai Q."/>
            <person name="Liu X."/>
            <person name="Sun F."/>
            <person name="Shao Z."/>
        </authorList>
    </citation>
    <scope>NUCLEOTIDE SEQUENCE [LARGE SCALE GENOMIC DNA]</scope>
    <source>
        <strain evidence="2 3">22II-s10s</strain>
    </source>
</reference>
<dbReference type="AlphaFoldDB" id="W4HGV6"/>
<feature type="domain" description="Antitoxin Xre/MbcA/ParS-like toxin-binding" evidence="1">
    <location>
        <begin position="53"/>
        <end position="98"/>
    </location>
</feature>
<protein>
    <recommendedName>
        <fullName evidence="1">Antitoxin Xre/MbcA/ParS-like toxin-binding domain-containing protein</fullName>
    </recommendedName>
</protein>
<proteinExistence type="predicted"/>
<dbReference type="Proteomes" id="UP000019063">
    <property type="component" value="Unassembled WGS sequence"/>
</dbReference>
<dbReference type="EMBL" id="AQQW01000014">
    <property type="protein sequence ID" value="ETW11235.1"/>
    <property type="molecule type" value="Genomic_DNA"/>
</dbReference>
<accession>W4HGV6</accession>
<organism evidence="2 3">
    <name type="scientific">Roseivivax marinus</name>
    <dbReference type="NCBI Taxonomy" id="1379903"/>
    <lineage>
        <taxon>Bacteria</taxon>
        <taxon>Pseudomonadati</taxon>
        <taxon>Pseudomonadota</taxon>
        <taxon>Alphaproteobacteria</taxon>
        <taxon>Rhodobacterales</taxon>
        <taxon>Roseobacteraceae</taxon>
        <taxon>Roseivivax</taxon>
    </lineage>
</organism>
<gene>
    <name evidence="2" type="ORF">ATO8_18065</name>
</gene>